<dbReference type="InterPro" id="IPR022764">
    <property type="entry name" value="Peptidase_S54_rhomboid_dom"/>
</dbReference>
<comment type="caution">
    <text evidence="8">The sequence shown here is derived from an EMBL/GenBank/DDBJ whole genome shotgun (WGS) entry which is preliminary data.</text>
</comment>
<feature type="transmembrane region" description="Helical" evidence="6">
    <location>
        <begin position="189"/>
        <end position="210"/>
    </location>
</feature>
<dbReference type="PANTHER" id="PTHR13304:SF0">
    <property type="entry name" value="GLYCOSYLPHOSPHATIDYLINOSITOL ANCHOR ATTACHMENT 1 PROTEIN"/>
    <property type="match status" value="1"/>
</dbReference>
<dbReference type="AlphaFoldDB" id="A0A8E0UXQ5"/>
<keyword evidence="3 6" id="KW-1133">Transmembrane helix</keyword>
<feature type="transmembrane region" description="Helical" evidence="6">
    <location>
        <begin position="765"/>
        <end position="785"/>
    </location>
</feature>
<name>A0A8E0UXQ5_9EURO</name>
<sequence>MATPTALPPLPFNPTRVRSYVLRLPLFTRVVLLVIVAFWLLELQTIWSVVQWGSLTPSEIGIGSMYRLNTYPFIHVGFFHAFVNLLALTPLLERFEAEHGTLTAVALFVGPLSTFPAGIYILIEKFILHSNTAVVGASVWVFLLLGSEAIKTFKSNPYFSLGTTKIPTWTSPLFACALVSIFVPNTSFLGHLIAIIIGYLLGLGYLKVFVPPEKILRWIEGKLNLLGRLPHYVSVDQKTYGRYGVLPTATAAVGGERPTPLSYLGTNQRLDNSYCGDAHSNSFNLPSKQFYNDARHGKILPNVFNSMALKLTGWVTAVIRRLRSNPQFLFVRLPYILSLLCIIAGVVWLLLLPLDEYARQTYISENALLPGQVHAYFSGSEQNIFRGYKRELESLLNSGNQEGQEAKDSELTPVISDQIQSILRAAGLKVATQKYEYTSSGITHEGQNVYAIIHAPRGDATEAIVLVAAWKTADGELNLNGVSLALTLARYFKRWSLWSKDIIFLFPPDSKSGTQAWIDAYHDMQPSSVQPLPLKSGALQGGLVIEYPFDHRFESLHIVYDGVNGQLPNLDLFNTAISIAGGQMGIGTSLQEMWEHDDSYKERLQTILRGMVKQGFGHATGAHSSFMPYHIDAITLQTKGDGWQDEMALGRTVESLCRSLNNLLEHLHQSFFFYLLMHTNRFVSIGTYLPSAMLIAGNFTIMAIALWMRTGYYMHAQATSTTKGDAHQDKKSPADQATNTEKTGELNDANPNELPSPGSVLERQLALPLTLVVGLHLLGLVPLFIFNNIHHKYYTTATYICLGAGVILPIIVSALLNHGFSSPPTTQQYFLTKSFSLLLLGLFLSTLATLNFSLSFMVGLLCAPLSFVKRINPQTKAALRYPIAILGLLALNVLSPPAVLIGACWYSGVSVEMVLTQAAFGWNVWGMWTQVVVWCVWWPAWVVGCVLLGSSVL</sequence>
<protein>
    <submittedName>
        <fullName evidence="8">Glycosyl phosphatidyl inositol protein transamidase complex subunit</fullName>
    </submittedName>
</protein>
<feature type="transmembrane region" description="Helical" evidence="6">
    <location>
        <begin position="26"/>
        <end position="50"/>
    </location>
</feature>
<feature type="transmembrane region" description="Helical" evidence="6">
    <location>
        <begin position="688"/>
        <end position="708"/>
    </location>
</feature>
<comment type="subcellular location">
    <subcellularLocation>
        <location evidence="1">Membrane</location>
        <topology evidence="1">Multi-pass membrane protein</topology>
    </subcellularLocation>
</comment>
<evidence type="ECO:0000313" key="9">
    <source>
        <dbReference type="Proteomes" id="UP000036893"/>
    </source>
</evidence>
<feature type="compositionally biased region" description="Basic and acidic residues" evidence="5">
    <location>
        <begin position="724"/>
        <end position="733"/>
    </location>
</feature>
<evidence type="ECO:0000256" key="6">
    <source>
        <dbReference type="SAM" id="Phobius"/>
    </source>
</evidence>
<evidence type="ECO:0000256" key="2">
    <source>
        <dbReference type="ARBA" id="ARBA00022692"/>
    </source>
</evidence>
<evidence type="ECO:0000256" key="5">
    <source>
        <dbReference type="SAM" id="MobiDB-lite"/>
    </source>
</evidence>
<feature type="transmembrane region" description="Helical" evidence="6">
    <location>
        <begin position="797"/>
        <end position="817"/>
    </location>
</feature>
<feature type="transmembrane region" description="Helical" evidence="6">
    <location>
        <begin position="928"/>
        <end position="949"/>
    </location>
</feature>
<accession>A0A8E0UXQ5</accession>
<dbReference type="Gene3D" id="3.40.630.10">
    <property type="entry name" value="Zn peptidases"/>
    <property type="match status" value="1"/>
</dbReference>
<dbReference type="RefSeq" id="XP_043144984.1">
    <property type="nucleotide sequence ID" value="XM_043289049.1"/>
</dbReference>
<dbReference type="FunFam" id="3.40.630.10:FF:000121">
    <property type="entry name" value="GPI transamidase component (GAA1), putative"/>
    <property type="match status" value="1"/>
</dbReference>
<dbReference type="Pfam" id="PF01694">
    <property type="entry name" value="Rhomboid"/>
    <property type="match status" value="1"/>
</dbReference>
<feature type="transmembrane region" description="Helical" evidence="6">
    <location>
        <begin position="329"/>
        <end position="351"/>
    </location>
</feature>
<dbReference type="Gene3D" id="1.20.1540.10">
    <property type="entry name" value="Rhomboid-like"/>
    <property type="match status" value="1"/>
</dbReference>
<feature type="transmembrane region" description="Helical" evidence="6">
    <location>
        <begin position="883"/>
        <end position="908"/>
    </location>
</feature>
<reference evidence="8" key="1">
    <citation type="journal article" date="2015" name="Genome Announc.">
        <title>Draft Genome Sequence of the Pathogenic Filamentous Fungus Aspergillus udagawae Strain IFM 46973T.</title>
        <authorList>
            <person name="Kusuya Y."/>
            <person name="Takahashi-Nakaguchi A."/>
            <person name="Takahashi H."/>
            <person name="Yaguchi T."/>
        </authorList>
    </citation>
    <scope>NUCLEOTIDE SEQUENCE</scope>
    <source>
        <strain evidence="8">IFM 46973</strain>
    </source>
</reference>
<feature type="region of interest" description="Disordered" evidence="5">
    <location>
        <begin position="723"/>
        <end position="753"/>
    </location>
</feature>
<evidence type="ECO:0000259" key="7">
    <source>
        <dbReference type="Pfam" id="PF01694"/>
    </source>
</evidence>
<feature type="transmembrane region" description="Helical" evidence="6">
    <location>
        <begin position="166"/>
        <end position="183"/>
    </location>
</feature>
<dbReference type="GO" id="GO:0004252">
    <property type="term" value="F:serine-type endopeptidase activity"/>
    <property type="evidence" value="ECO:0007669"/>
    <property type="project" value="InterPro"/>
</dbReference>
<feature type="transmembrane region" description="Helical" evidence="6">
    <location>
        <begin position="127"/>
        <end position="145"/>
    </location>
</feature>
<evidence type="ECO:0000256" key="3">
    <source>
        <dbReference type="ARBA" id="ARBA00022989"/>
    </source>
</evidence>
<feature type="domain" description="Peptidase S54 rhomboid" evidence="7">
    <location>
        <begin position="64"/>
        <end position="206"/>
    </location>
</feature>
<dbReference type="GeneID" id="66991583"/>
<evidence type="ECO:0000256" key="1">
    <source>
        <dbReference type="ARBA" id="ARBA00004141"/>
    </source>
</evidence>
<gene>
    <name evidence="8" type="ORF">Aud_004107</name>
</gene>
<dbReference type="Pfam" id="PF04114">
    <property type="entry name" value="Gaa1"/>
    <property type="match status" value="1"/>
</dbReference>
<dbReference type="GO" id="GO:0042765">
    <property type="term" value="C:GPI-anchor transamidase complex"/>
    <property type="evidence" value="ECO:0007669"/>
    <property type="project" value="InterPro"/>
</dbReference>
<dbReference type="Proteomes" id="UP000036893">
    <property type="component" value="Unassembled WGS sequence"/>
</dbReference>
<keyword evidence="2 6" id="KW-0812">Transmembrane</keyword>
<reference evidence="8" key="2">
    <citation type="submission" date="2021-01" db="EMBL/GenBank/DDBJ databases">
        <title>Pan-genome distribution and transcriptional activeness of fungal secondary metabolism genes in Aspergillus section Fumigati.</title>
        <authorList>
            <person name="Takahashi H."/>
            <person name="Umemura M."/>
            <person name="Ninomiya A."/>
            <person name="Kusuya Y."/>
            <person name="Urayama S."/>
            <person name="Shimizu M."/>
            <person name="Watanabe A."/>
            <person name="Kamei K."/>
            <person name="Yaguchi T."/>
            <person name="Hagiwara D."/>
        </authorList>
    </citation>
    <scope>NUCLEOTIDE SEQUENCE</scope>
    <source>
        <strain evidence="8">IFM 46973</strain>
    </source>
</reference>
<organism evidence="8 9">
    <name type="scientific">Aspergillus udagawae</name>
    <dbReference type="NCBI Taxonomy" id="91492"/>
    <lineage>
        <taxon>Eukaryota</taxon>
        <taxon>Fungi</taxon>
        <taxon>Dikarya</taxon>
        <taxon>Ascomycota</taxon>
        <taxon>Pezizomycotina</taxon>
        <taxon>Eurotiomycetes</taxon>
        <taxon>Eurotiomycetidae</taxon>
        <taxon>Eurotiales</taxon>
        <taxon>Aspergillaceae</taxon>
        <taxon>Aspergillus</taxon>
        <taxon>Aspergillus subgen. Fumigati</taxon>
    </lineage>
</organism>
<feature type="transmembrane region" description="Helical" evidence="6">
    <location>
        <begin position="70"/>
        <end position="88"/>
    </location>
</feature>
<proteinExistence type="predicted"/>
<dbReference type="GO" id="GO:0016255">
    <property type="term" value="P:attachment of GPI anchor to protein"/>
    <property type="evidence" value="ECO:0007669"/>
    <property type="project" value="TreeGrafter"/>
</dbReference>
<keyword evidence="4 6" id="KW-0472">Membrane</keyword>
<dbReference type="SUPFAM" id="SSF144091">
    <property type="entry name" value="Rhomboid-like"/>
    <property type="match status" value="1"/>
</dbReference>
<dbReference type="InterPro" id="IPR035952">
    <property type="entry name" value="Rhomboid-like_sf"/>
</dbReference>
<dbReference type="EMBL" id="BBXM02000003">
    <property type="protein sequence ID" value="GIC87718.1"/>
    <property type="molecule type" value="Genomic_DNA"/>
</dbReference>
<evidence type="ECO:0000313" key="8">
    <source>
        <dbReference type="EMBL" id="GIC87718.1"/>
    </source>
</evidence>
<dbReference type="InterPro" id="IPR007246">
    <property type="entry name" value="Gaa1"/>
</dbReference>
<feature type="transmembrane region" description="Helical" evidence="6">
    <location>
        <begin position="100"/>
        <end position="121"/>
    </location>
</feature>
<evidence type="ECO:0000256" key="4">
    <source>
        <dbReference type="ARBA" id="ARBA00023136"/>
    </source>
</evidence>
<dbReference type="PANTHER" id="PTHR13304">
    <property type="entry name" value="GLYCOSYLPHOSPHATIDYLINOSITOL ANCHOR ATTACHMENT 1 PROTEIN"/>
    <property type="match status" value="1"/>
</dbReference>